<dbReference type="InterPro" id="IPR004119">
    <property type="entry name" value="EcKL"/>
</dbReference>
<dbReference type="PANTHER" id="PTHR23020:SF41">
    <property type="entry name" value="AMINOGLYCOSIDE PHOSPHOTRANSFERASE DOMAIN-CONTAINING PROTEIN"/>
    <property type="match status" value="1"/>
</dbReference>
<protein>
    <submittedName>
        <fullName evidence="4">Unannotated protein</fullName>
    </submittedName>
</protein>
<dbReference type="AlphaFoldDB" id="A0A6J6Y553"/>
<dbReference type="InterPro" id="IPR011009">
    <property type="entry name" value="Kinase-like_dom_sf"/>
</dbReference>
<dbReference type="Pfam" id="PF02958">
    <property type="entry name" value="EcKL"/>
    <property type="match status" value="1"/>
</dbReference>
<evidence type="ECO:0000313" key="3">
    <source>
        <dbReference type="EMBL" id="CAB4619782.1"/>
    </source>
</evidence>
<dbReference type="InterPro" id="IPR052961">
    <property type="entry name" value="Oxido-Kinase-like_Enzymes"/>
</dbReference>
<gene>
    <name evidence="3" type="ORF">UFOPK1906_00669</name>
    <name evidence="4" type="ORF">UFOPK3010_00798</name>
    <name evidence="2" type="ORF">UFOPK4201_00289</name>
</gene>
<accession>A0A6J6Y553</accession>
<dbReference type="SMART" id="SM00587">
    <property type="entry name" value="CHK"/>
    <property type="match status" value="1"/>
</dbReference>
<dbReference type="EMBL" id="CAEUNJ010000008">
    <property type="protein sequence ID" value="CAB4370557.1"/>
    <property type="molecule type" value="Genomic_DNA"/>
</dbReference>
<sequence>MNVPTNNPAALPTDEVAEIDLAWLAAALGAQASSVTALKVGTGQMGQSWRLTIDWADPNCSLPRTLVAKMAGGDPATRTLIADGYRNEFLFYTAIQSSISVKSPKCWYATITEDNTSFVLLLDDLAPAIPGVQVNGVSFEEALIAVRNLAGLHGPRWADQTLLELDGIALPSPEGADFHSQILAGAIPIFVEHFASFLGPEDEATIATVPPRLVEWITARLDRFTLIHGDYRPDNLMFMPDGSDVTTLDWQTLGLGLAGRDIGYFLATSMAPATRRSHEHELVSAYYETLLSYGVDDMTFDECFEDYRLGVAQGPLITILGSVYATAEPSAESDAMFAAMITRSCAAIRDLDPFSLL</sequence>
<dbReference type="EMBL" id="CAEZVC010000030">
    <property type="protein sequence ID" value="CAB4619782.1"/>
    <property type="molecule type" value="Genomic_DNA"/>
</dbReference>
<organism evidence="4">
    <name type="scientific">freshwater metagenome</name>
    <dbReference type="NCBI Taxonomy" id="449393"/>
    <lineage>
        <taxon>unclassified sequences</taxon>
        <taxon>metagenomes</taxon>
        <taxon>ecological metagenomes</taxon>
    </lineage>
</organism>
<reference evidence="4" key="1">
    <citation type="submission" date="2020-05" db="EMBL/GenBank/DDBJ databases">
        <authorList>
            <person name="Chiriac C."/>
            <person name="Salcher M."/>
            <person name="Ghai R."/>
            <person name="Kavagutti S V."/>
        </authorList>
    </citation>
    <scope>NUCLEOTIDE SEQUENCE</scope>
</reference>
<dbReference type="Gene3D" id="3.90.1200.10">
    <property type="match status" value="1"/>
</dbReference>
<proteinExistence type="predicted"/>
<evidence type="ECO:0000313" key="4">
    <source>
        <dbReference type="EMBL" id="CAB4804711.1"/>
    </source>
</evidence>
<dbReference type="PANTHER" id="PTHR23020">
    <property type="entry name" value="UNCHARACTERIZED NUCLEAR HORMONE RECEPTOR-RELATED"/>
    <property type="match status" value="1"/>
</dbReference>
<dbReference type="InterPro" id="IPR015897">
    <property type="entry name" value="CHK_kinase-like"/>
</dbReference>
<evidence type="ECO:0000259" key="1">
    <source>
        <dbReference type="SMART" id="SM00587"/>
    </source>
</evidence>
<evidence type="ECO:0000313" key="2">
    <source>
        <dbReference type="EMBL" id="CAB4370557.1"/>
    </source>
</evidence>
<feature type="domain" description="CHK kinase-like" evidence="1">
    <location>
        <begin position="120"/>
        <end position="296"/>
    </location>
</feature>
<name>A0A6J6Y553_9ZZZZ</name>
<dbReference type="SUPFAM" id="SSF56112">
    <property type="entry name" value="Protein kinase-like (PK-like)"/>
    <property type="match status" value="1"/>
</dbReference>
<dbReference type="EMBL" id="CAFAAM010000092">
    <property type="protein sequence ID" value="CAB4804711.1"/>
    <property type="molecule type" value="Genomic_DNA"/>
</dbReference>